<accession>A0ABU8XNZ3</accession>
<evidence type="ECO:0000313" key="2">
    <source>
        <dbReference type="EMBL" id="MEK0082624.1"/>
    </source>
</evidence>
<dbReference type="InterPro" id="IPR013097">
    <property type="entry name" value="Dabb"/>
</dbReference>
<gene>
    <name evidence="2" type="ORF">U1T56_05645</name>
</gene>
<keyword evidence="3" id="KW-1185">Reference proteome</keyword>
<dbReference type="Proteomes" id="UP001375743">
    <property type="component" value="Unassembled WGS sequence"/>
</dbReference>
<name>A0ABU8XNZ3_9PROT</name>
<dbReference type="SMART" id="SM00886">
    <property type="entry name" value="Dabb"/>
    <property type="match status" value="1"/>
</dbReference>
<sequence length="96" mass="11151">MIRHIVLFSAKDPAEVPMIRAGLARLQEIPHARRLEVALNEKHDRLSQEIDVVVYGEFDDLEQLERWKAHPLYQEAIAVVRPRRDLRIAADYEVPG</sequence>
<comment type="caution">
    <text evidence="2">The sequence shown here is derived from an EMBL/GenBank/DDBJ whole genome shotgun (WGS) entry which is preliminary data.</text>
</comment>
<dbReference type="Gene3D" id="3.30.70.100">
    <property type="match status" value="1"/>
</dbReference>
<evidence type="ECO:0000313" key="3">
    <source>
        <dbReference type="Proteomes" id="UP001375743"/>
    </source>
</evidence>
<dbReference type="Pfam" id="PF07876">
    <property type="entry name" value="Dabb"/>
    <property type="match status" value="1"/>
</dbReference>
<evidence type="ECO:0000259" key="1">
    <source>
        <dbReference type="PROSITE" id="PS51502"/>
    </source>
</evidence>
<protein>
    <submittedName>
        <fullName evidence="2">Dabb family protein</fullName>
    </submittedName>
</protein>
<dbReference type="EMBL" id="JBBLZC010000004">
    <property type="protein sequence ID" value="MEK0082624.1"/>
    <property type="molecule type" value="Genomic_DNA"/>
</dbReference>
<organism evidence="2 3">
    <name type="scientific">Benzoatithermus flavus</name>
    <dbReference type="NCBI Taxonomy" id="3108223"/>
    <lineage>
        <taxon>Bacteria</taxon>
        <taxon>Pseudomonadati</taxon>
        <taxon>Pseudomonadota</taxon>
        <taxon>Alphaproteobacteria</taxon>
        <taxon>Geminicoccales</taxon>
        <taxon>Geminicoccaceae</taxon>
        <taxon>Benzoatithermus</taxon>
    </lineage>
</organism>
<dbReference type="SUPFAM" id="SSF54909">
    <property type="entry name" value="Dimeric alpha+beta barrel"/>
    <property type="match status" value="1"/>
</dbReference>
<dbReference type="InterPro" id="IPR011008">
    <property type="entry name" value="Dimeric_a/b-barrel"/>
</dbReference>
<feature type="domain" description="Stress-response A/B barrel" evidence="1">
    <location>
        <begin position="2"/>
        <end position="92"/>
    </location>
</feature>
<proteinExistence type="predicted"/>
<dbReference type="RefSeq" id="WP_418158474.1">
    <property type="nucleotide sequence ID" value="NZ_JBBLZC010000004.1"/>
</dbReference>
<reference evidence="2 3" key="1">
    <citation type="submission" date="2024-01" db="EMBL/GenBank/DDBJ databases">
        <title>Multi-omics insights into the function and evolution of sodium benzoate biodegradation pathways in Benzoatithermus flavus gen. nov., sp. nov. from hot spring.</title>
        <authorList>
            <person name="Hu C.-J."/>
            <person name="Li W.-J."/>
        </authorList>
    </citation>
    <scope>NUCLEOTIDE SEQUENCE [LARGE SCALE GENOMIC DNA]</scope>
    <source>
        <strain evidence="2 3">SYSU G07066</strain>
    </source>
</reference>
<dbReference type="PROSITE" id="PS51502">
    <property type="entry name" value="S_R_A_B_BARREL"/>
    <property type="match status" value="1"/>
</dbReference>